<dbReference type="AlphaFoldDB" id="A0A5A7RFT2"/>
<organism evidence="2 3">
    <name type="scientific">Striga asiatica</name>
    <name type="common">Asiatic witchweed</name>
    <name type="synonym">Buchnera asiatica</name>
    <dbReference type="NCBI Taxonomy" id="4170"/>
    <lineage>
        <taxon>Eukaryota</taxon>
        <taxon>Viridiplantae</taxon>
        <taxon>Streptophyta</taxon>
        <taxon>Embryophyta</taxon>
        <taxon>Tracheophyta</taxon>
        <taxon>Spermatophyta</taxon>
        <taxon>Magnoliopsida</taxon>
        <taxon>eudicotyledons</taxon>
        <taxon>Gunneridae</taxon>
        <taxon>Pentapetalae</taxon>
        <taxon>asterids</taxon>
        <taxon>lamiids</taxon>
        <taxon>Lamiales</taxon>
        <taxon>Orobanchaceae</taxon>
        <taxon>Buchnereae</taxon>
        <taxon>Striga</taxon>
    </lineage>
</organism>
<gene>
    <name evidence="2" type="ORF">STAS_33780</name>
</gene>
<reference evidence="3" key="1">
    <citation type="journal article" date="2019" name="Curr. Biol.">
        <title>Genome Sequence of Striga asiatica Provides Insight into the Evolution of Plant Parasitism.</title>
        <authorList>
            <person name="Yoshida S."/>
            <person name="Kim S."/>
            <person name="Wafula E.K."/>
            <person name="Tanskanen J."/>
            <person name="Kim Y.M."/>
            <person name="Honaas L."/>
            <person name="Yang Z."/>
            <person name="Spallek T."/>
            <person name="Conn C.E."/>
            <person name="Ichihashi Y."/>
            <person name="Cheong K."/>
            <person name="Cui S."/>
            <person name="Der J.P."/>
            <person name="Gundlach H."/>
            <person name="Jiao Y."/>
            <person name="Hori C."/>
            <person name="Ishida J.K."/>
            <person name="Kasahara H."/>
            <person name="Kiba T."/>
            <person name="Kim M.S."/>
            <person name="Koo N."/>
            <person name="Laohavisit A."/>
            <person name="Lee Y.H."/>
            <person name="Lumba S."/>
            <person name="McCourt P."/>
            <person name="Mortimer J.C."/>
            <person name="Mutuku J.M."/>
            <person name="Nomura T."/>
            <person name="Sasaki-Sekimoto Y."/>
            <person name="Seto Y."/>
            <person name="Wang Y."/>
            <person name="Wakatake T."/>
            <person name="Sakakibara H."/>
            <person name="Demura T."/>
            <person name="Yamaguchi S."/>
            <person name="Yoneyama K."/>
            <person name="Manabe R.I."/>
            <person name="Nelson D.C."/>
            <person name="Schulman A.H."/>
            <person name="Timko M.P."/>
            <person name="dePamphilis C.W."/>
            <person name="Choi D."/>
            <person name="Shirasu K."/>
        </authorList>
    </citation>
    <scope>NUCLEOTIDE SEQUENCE [LARGE SCALE GENOMIC DNA]</scope>
    <source>
        <strain evidence="3">cv. UVA1</strain>
    </source>
</reference>
<sequence length="351" mass="36169">MALNGHFCFELCKGEKKISLMIQNILTVTVKNAAVHDVPPPIRRAAVLFVAELPIQGLTSSRAVVHGAAHRAPPELVPPRLGPPAARVGAQSEARSRPVLAHAGEPLREKSIGRVSLRRRHVAAEVAEEGATAGAGGRLAVVVVAGEPGAGNDGGRVRDEDEGELAGVGLDEETAALGDVLADAVAVLEAVAELPESVDVAEEGGPRAEGDAGSEVLVALGAAAAVELDDGERVQRRSVRGNRGPGHQGRPAPSVFQASVARLDAAGIGAEFEESVSRLGPHTDEIGGAAGVGAELAENTEDDVIRQDLKIIVPSSTFRRGSHPFPAAGVFSGRISSPISLDTDIHHSRIA</sequence>
<keyword evidence="3" id="KW-1185">Reference proteome</keyword>
<dbReference type="EMBL" id="BKCP01012403">
    <property type="protein sequence ID" value="GER56075.1"/>
    <property type="molecule type" value="Genomic_DNA"/>
</dbReference>
<feature type="region of interest" description="Disordered" evidence="1">
    <location>
        <begin position="231"/>
        <end position="253"/>
    </location>
</feature>
<evidence type="ECO:0000256" key="1">
    <source>
        <dbReference type="SAM" id="MobiDB-lite"/>
    </source>
</evidence>
<evidence type="ECO:0000313" key="2">
    <source>
        <dbReference type="EMBL" id="GER56075.1"/>
    </source>
</evidence>
<name>A0A5A7RFT2_STRAF</name>
<evidence type="ECO:0000313" key="3">
    <source>
        <dbReference type="Proteomes" id="UP000325081"/>
    </source>
</evidence>
<protein>
    <submittedName>
        <fullName evidence="2">K+ efflux antiporter 1</fullName>
    </submittedName>
</protein>
<feature type="region of interest" description="Disordered" evidence="1">
    <location>
        <begin position="75"/>
        <end position="96"/>
    </location>
</feature>
<accession>A0A5A7RFT2</accession>
<proteinExistence type="predicted"/>
<comment type="caution">
    <text evidence="2">The sequence shown here is derived from an EMBL/GenBank/DDBJ whole genome shotgun (WGS) entry which is preliminary data.</text>
</comment>
<dbReference type="Proteomes" id="UP000325081">
    <property type="component" value="Unassembled WGS sequence"/>
</dbReference>